<dbReference type="InterPro" id="IPR012779">
    <property type="entry name" value="Peptidase_M1_pepN"/>
</dbReference>
<dbReference type="GO" id="GO:0016285">
    <property type="term" value="F:alanyl aminopeptidase activity"/>
    <property type="evidence" value="ECO:0007669"/>
    <property type="project" value="UniProtKB-EC"/>
</dbReference>
<sequence>MSESPLIHRHDYRPPAWRIPRIGLLFELDAERTVVEAELWLEPERSRRGEALELDGEGLELEWLELDGRRLAPGDYRYDGHRLCIEGLRQPSVLRSRVAIAPSANTALEGLYTSGALLLTQCEAEGFRRITFFIDRPDVLSVYAVELRAERARFPVLLANGNPAGSGALENGRHFARWQDPHPKPCYLFAIAAGRMERVSAPYITSEGRHVEVNVWSEPGFAPRCEYALGATLRAMRWDEQRFGRCYDLDVFNIVAAQDFTMGAMENKGLNIFNARYILADIDSATDADFEAVESVIGHEYFHNWSGNRVTVRDWFQLSLKEGFTVFRDQEFTADLRSRAVKRIEDVRLLRMRQFPEDAGALAHPVRPDSYREINNFYTATVYEKGAELVRMLHTLLGEETFRRGCDLYFARWDGQAASVDAFLDAMREASGRDLLQFERWYAQSGTPEVRIEARYDAQARRCTLDIRQHTAPTPDQADKQPLHIPLAYALYGADDGPIDAVPSGDAIARSGLIELTAERHTVVFEGIDAPPLLSFLQGLSAPVRLRFDYSPAELARLARIERDPLCRWDALQQLAQSALLDASAAHAQALSEALGVLLANESVDPSFVALCWQLPEFEVLVNARPQVDIDGLLGTRRALRLKLAHDHADLLAQRYAALDAQAPDSLEAEAAAARRLKNLCLHYLGLVETDGLRAFAQFQRSGTLTDRLAALTVLIHGSAEQADAALDAFQQRVGEDLLLNDKWIAAVATRPQPAALDDVLDLLSSPHWHPRNPNRVRALLGSFARSNPAAFHRADGAGYALLFAQLPKIDALNPQVAARLLGALEAWQRFDADRRELIEAGLRGLAAQGLSRDCGEMLERLLA</sequence>
<dbReference type="InterPro" id="IPR042097">
    <property type="entry name" value="Aminopeptidase_N-like_N_sf"/>
</dbReference>
<proteinExistence type="inferred from homology"/>
<dbReference type="Proteomes" id="UP000199603">
    <property type="component" value="Unassembled WGS sequence"/>
</dbReference>
<name>A0A1G7AFF1_9GAMM</name>
<dbReference type="Gene3D" id="3.30.2010.30">
    <property type="match status" value="1"/>
</dbReference>
<evidence type="ECO:0000256" key="6">
    <source>
        <dbReference type="ARBA" id="ARBA00022438"/>
    </source>
</evidence>
<evidence type="ECO:0000256" key="11">
    <source>
        <dbReference type="ARBA" id="ARBA00023049"/>
    </source>
</evidence>
<keyword evidence="6 17" id="KW-0031">Aminopeptidase</keyword>
<keyword evidence="18" id="KW-1185">Reference proteome</keyword>
<dbReference type="InterPro" id="IPR001930">
    <property type="entry name" value="Peptidase_M1"/>
</dbReference>
<dbReference type="InterPro" id="IPR038438">
    <property type="entry name" value="PepN_Ig-like_sf"/>
</dbReference>
<dbReference type="SUPFAM" id="SSF55486">
    <property type="entry name" value="Metalloproteases ('zincins'), catalytic domain"/>
    <property type="match status" value="1"/>
</dbReference>
<dbReference type="CDD" id="cd09600">
    <property type="entry name" value="M1_APN"/>
    <property type="match status" value="1"/>
</dbReference>
<dbReference type="STRING" id="265719.SAMN04488509_12511"/>
<keyword evidence="7" id="KW-0645">Protease</keyword>
<evidence type="ECO:0000256" key="5">
    <source>
        <dbReference type="ARBA" id="ARBA00015611"/>
    </source>
</evidence>
<reference evidence="17 18" key="1">
    <citation type="submission" date="2016-10" db="EMBL/GenBank/DDBJ databases">
        <authorList>
            <person name="de Groot N.N."/>
        </authorList>
    </citation>
    <scope>NUCLEOTIDE SEQUENCE [LARGE SCALE GENOMIC DNA]</scope>
    <source>
        <strain evidence="17 18">DSM 16957</strain>
    </source>
</reference>
<dbReference type="Pfam" id="PF11940">
    <property type="entry name" value="DUF3458"/>
    <property type="match status" value="1"/>
</dbReference>
<dbReference type="GO" id="GO:0006508">
    <property type="term" value="P:proteolysis"/>
    <property type="evidence" value="ECO:0007669"/>
    <property type="project" value="UniProtKB-UniRule"/>
</dbReference>
<keyword evidence="10" id="KW-0862">Zinc</keyword>
<dbReference type="InterPro" id="IPR024601">
    <property type="entry name" value="Peptidase_M1_pepN_C"/>
</dbReference>
<dbReference type="EC" id="3.4.11.2" evidence="4 12"/>
<evidence type="ECO:0000259" key="15">
    <source>
        <dbReference type="Pfam" id="PF17432"/>
    </source>
</evidence>
<dbReference type="InterPro" id="IPR027268">
    <property type="entry name" value="Peptidase_M4/M1_CTD_sf"/>
</dbReference>
<gene>
    <name evidence="17" type="ORF">SAMN04488509_12511</name>
</gene>
<feature type="domain" description="Peptidase M1 alanyl aminopeptidase C-terminal" evidence="15">
    <location>
        <begin position="553"/>
        <end position="863"/>
    </location>
</feature>
<dbReference type="Gene3D" id="1.10.390.10">
    <property type="entry name" value="Neutral Protease Domain 2"/>
    <property type="match status" value="1"/>
</dbReference>
<comment type="catalytic activity">
    <reaction evidence="1">
        <text>Release of an N-terminal amino acid, Xaa-|-Yaa- from a peptide, amide or arylamide. Xaa is preferably Ala, but may be most amino acids including Pro (slow action). When a terminal hydrophobic residue is followed by a prolyl residue, the two may be released as an intact Xaa-Pro dipeptide.</text>
        <dbReference type="EC" id="3.4.11.2"/>
    </reaction>
</comment>
<dbReference type="PRINTS" id="PR00756">
    <property type="entry name" value="ALADIPTASE"/>
</dbReference>
<protein>
    <recommendedName>
        <fullName evidence="5 12">Aminopeptidase N</fullName>
        <ecNumber evidence="4 12">3.4.11.2</ecNumber>
    </recommendedName>
</protein>
<evidence type="ECO:0000256" key="7">
    <source>
        <dbReference type="ARBA" id="ARBA00022670"/>
    </source>
</evidence>
<dbReference type="InterPro" id="IPR037144">
    <property type="entry name" value="Peptidase_M1_pepN_C_sf"/>
</dbReference>
<keyword evidence="11" id="KW-0482">Metalloprotease</keyword>
<dbReference type="Pfam" id="PF17432">
    <property type="entry name" value="DUF3458_C"/>
    <property type="match status" value="1"/>
</dbReference>
<dbReference type="FunFam" id="3.30.2010.30:FF:000002">
    <property type="entry name" value="Putative aminopeptidase N"/>
    <property type="match status" value="1"/>
</dbReference>
<feature type="domain" description="Peptidase M1 alanyl aminopeptidase Ig-like fold" evidence="14">
    <location>
        <begin position="446"/>
        <end position="548"/>
    </location>
</feature>
<feature type="domain" description="Aminopeptidase N-like N-terminal" evidence="16">
    <location>
        <begin position="109"/>
        <end position="188"/>
    </location>
</feature>
<evidence type="ECO:0000256" key="10">
    <source>
        <dbReference type="ARBA" id="ARBA00022833"/>
    </source>
</evidence>
<dbReference type="Pfam" id="PF17900">
    <property type="entry name" value="Peptidase_M1_N"/>
    <property type="match status" value="1"/>
</dbReference>
<evidence type="ECO:0000256" key="8">
    <source>
        <dbReference type="ARBA" id="ARBA00022723"/>
    </source>
</evidence>
<dbReference type="InterPro" id="IPR014782">
    <property type="entry name" value="Peptidase_M1_dom"/>
</dbReference>
<dbReference type="Pfam" id="PF01433">
    <property type="entry name" value="Peptidase_M1"/>
    <property type="match status" value="1"/>
</dbReference>
<evidence type="ECO:0000256" key="1">
    <source>
        <dbReference type="ARBA" id="ARBA00000098"/>
    </source>
</evidence>
<evidence type="ECO:0000313" key="17">
    <source>
        <dbReference type="EMBL" id="SDE13539.1"/>
    </source>
</evidence>
<dbReference type="AlphaFoldDB" id="A0A1G7AFF1"/>
<dbReference type="GO" id="GO:0008237">
    <property type="term" value="F:metallopeptidase activity"/>
    <property type="evidence" value="ECO:0007669"/>
    <property type="project" value="UniProtKB-UniRule"/>
</dbReference>
<dbReference type="EMBL" id="FNAG01000025">
    <property type="protein sequence ID" value="SDE13539.1"/>
    <property type="molecule type" value="Genomic_DNA"/>
</dbReference>
<feature type="domain" description="Peptidase M1 membrane alanine aminopeptidase" evidence="13">
    <location>
        <begin position="227"/>
        <end position="441"/>
    </location>
</feature>
<evidence type="ECO:0000256" key="2">
    <source>
        <dbReference type="ARBA" id="ARBA00001947"/>
    </source>
</evidence>
<evidence type="ECO:0000313" key="18">
    <source>
        <dbReference type="Proteomes" id="UP000199603"/>
    </source>
</evidence>
<evidence type="ECO:0000259" key="13">
    <source>
        <dbReference type="Pfam" id="PF01433"/>
    </source>
</evidence>
<dbReference type="InterPro" id="IPR045357">
    <property type="entry name" value="Aminopeptidase_N-like_N"/>
</dbReference>
<dbReference type="SUPFAM" id="SSF63737">
    <property type="entry name" value="Leukotriene A4 hydrolase N-terminal domain"/>
    <property type="match status" value="1"/>
</dbReference>
<dbReference type="Gene3D" id="2.60.40.1730">
    <property type="entry name" value="tricorn interacting facor f3 domain"/>
    <property type="match status" value="1"/>
</dbReference>
<dbReference type="RefSeq" id="WP_091246150.1">
    <property type="nucleotide sequence ID" value="NZ_FNAG01000025.1"/>
</dbReference>
<dbReference type="Gene3D" id="1.25.50.10">
    <property type="entry name" value="Peptidase M1, alanyl aminopeptidase, C-terminal domain"/>
    <property type="match status" value="1"/>
</dbReference>
<evidence type="ECO:0000259" key="14">
    <source>
        <dbReference type="Pfam" id="PF11940"/>
    </source>
</evidence>
<keyword evidence="8" id="KW-0479">Metal-binding</keyword>
<accession>A0A1G7AFF1</accession>
<dbReference type="OrthoDB" id="100605at2"/>
<organism evidence="17 18">
    <name type="scientific">Aquimonas voraii</name>
    <dbReference type="NCBI Taxonomy" id="265719"/>
    <lineage>
        <taxon>Bacteria</taxon>
        <taxon>Pseudomonadati</taxon>
        <taxon>Pseudomonadota</taxon>
        <taxon>Gammaproteobacteria</taxon>
        <taxon>Lysobacterales</taxon>
        <taxon>Lysobacteraceae</taxon>
        <taxon>Aquimonas</taxon>
    </lineage>
</organism>
<evidence type="ECO:0000256" key="9">
    <source>
        <dbReference type="ARBA" id="ARBA00022801"/>
    </source>
</evidence>
<evidence type="ECO:0000256" key="12">
    <source>
        <dbReference type="NCBIfam" id="TIGR02414"/>
    </source>
</evidence>
<dbReference type="NCBIfam" id="TIGR02414">
    <property type="entry name" value="pepN_proteo"/>
    <property type="match status" value="1"/>
</dbReference>
<dbReference type="Gene3D" id="2.60.40.1840">
    <property type="match status" value="1"/>
</dbReference>
<keyword evidence="9" id="KW-0378">Hydrolase</keyword>
<evidence type="ECO:0000259" key="16">
    <source>
        <dbReference type="Pfam" id="PF17900"/>
    </source>
</evidence>
<dbReference type="InterPro" id="IPR035414">
    <property type="entry name" value="Peptidase_M1_pepN_Ig-like"/>
</dbReference>
<comment type="similarity">
    <text evidence="3">Belongs to the peptidase M1 family.</text>
</comment>
<comment type="cofactor">
    <cofactor evidence="2">
        <name>Zn(2+)</name>
        <dbReference type="ChEBI" id="CHEBI:29105"/>
    </cofactor>
</comment>
<dbReference type="PANTHER" id="PTHR46322:SF1">
    <property type="entry name" value="PUROMYCIN-SENSITIVE AMINOPEPTIDASE"/>
    <property type="match status" value="1"/>
</dbReference>
<evidence type="ECO:0000256" key="3">
    <source>
        <dbReference type="ARBA" id="ARBA00010136"/>
    </source>
</evidence>
<dbReference type="GO" id="GO:0008270">
    <property type="term" value="F:zinc ion binding"/>
    <property type="evidence" value="ECO:0007669"/>
    <property type="project" value="InterPro"/>
</dbReference>
<dbReference type="PANTHER" id="PTHR46322">
    <property type="entry name" value="PUROMYCIN-SENSITIVE AMINOPEPTIDASE"/>
    <property type="match status" value="1"/>
</dbReference>
<evidence type="ECO:0000256" key="4">
    <source>
        <dbReference type="ARBA" id="ARBA00012564"/>
    </source>
</evidence>